<dbReference type="Gene3D" id="3.40.50.300">
    <property type="entry name" value="P-loop containing nucleotide triphosphate hydrolases"/>
    <property type="match status" value="1"/>
</dbReference>
<keyword evidence="2" id="KW-0472">Membrane</keyword>
<evidence type="ECO:0000313" key="7">
    <source>
        <dbReference type="Proteomes" id="UP001162889"/>
    </source>
</evidence>
<dbReference type="PANTHER" id="PTHR24220">
    <property type="entry name" value="IMPORT ATP-BINDING PROTEIN"/>
    <property type="match status" value="1"/>
</dbReference>
<dbReference type="InterPro" id="IPR017911">
    <property type="entry name" value="MacB-like_ATP-bd"/>
</dbReference>
<organism evidence="6 7">
    <name type="scientific">Duganella violaceipulchra</name>
    <dbReference type="NCBI Taxonomy" id="2849652"/>
    <lineage>
        <taxon>Bacteria</taxon>
        <taxon>Pseudomonadati</taxon>
        <taxon>Pseudomonadota</taxon>
        <taxon>Betaproteobacteria</taxon>
        <taxon>Burkholderiales</taxon>
        <taxon>Oxalobacteraceae</taxon>
        <taxon>Telluria group</taxon>
        <taxon>Duganella</taxon>
    </lineage>
</organism>
<dbReference type="Proteomes" id="UP001162889">
    <property type="component" value="Unassembled WGS sequence"/>
</dbReference>
<evidence type="ECO:0000259" key="5">
    <source>
        <dbReference type="PROSITE" id="PS50893"/>
    </source>
</evidence>
<dbReference type="InterPro" id="IPR003439">
    <property type="entry name" value="ABC_transporter-like_ATP-bd"/>
</dbReference>
<comment type="caution">
    <text evidence="6">The sequence shown here is derived from an EMBL/GenBank/DDBJ whole genome shotgun (WGS) entry which is preliminary data.</text>
</comment>
<evidence type="ECO:0000256" key="2">
    <source>
        <dbReference type="ARBA" id="ARBA00022475"/>
    </source>
</evidence>
<dbReference type="InterPro" id="IPR017871">
    <property type="entry name" value="ABC_transporter-like_CS"/>
</dbReference>
<dbReference type="EMBL" id="JALJZU010000014">
    <property type="protein sequence ID" value="MCP2012001.1"/>
    <property type="molecule type" value="Genomic_DNA"/>
</dbReference>
<keyword evidence="3" id="KW-0547">Nucleotide-binding</keyword>
<evidence type="ECO:0000256" key="4">
    <source>
        <dbReference type="ARBA" id="ARBA00022840"/>
    </source>
</evidence>
<dbReference type="SMART" id="SM00382">
    <property type="entry name" value="AAA"/>
    <property type="match status" value="1"/>
</dbReference>
<dbReference type="PROSITE" id="PS50893">
    <property type="entry name" value="ABC_TRANSPORTER_2"/>
    <property type="match status" value="1"/>
</dbReference>
<dbReference type="PROSITE" id="PS00211">
    <property type="entry name" value="ABC_TRANSPORTER_1"/>
    <property type="match status" value="1"/>
</dbReference>
<accession>A0ABT1GSN3</accession>
<dbReference type="Pfam" id="PF00005">
    <property type="entry name" value="ABC_tran"/>
    <property type="match status" value="1"/>
</dbReference>
<gene>
    <name evidence="6" type="ORF">L1274_005755</name>
</gene>
<reference evidence="6" key="1">
    <citation type="submission" date="2022-03" db="EMBL/GenBank/DDBJ databases">
        <title>Genome Encyclopedia of Bacteria and Archaea VI: Functional Genomics of Type Strains.</title>
        <authorList>
            <person name="Whitman W."/>
        </authorList>
    </citation>
    <scope>NUCLEOTIDE SEQUENCE</scope>
    <source>
        <strain evidence="6">HSC-15S17</strain>
    </source>
</reference>
<dbReference type="PANTHER" id="PTHR24220:SF86">
    <property type="entry name" value="ABC TRANSPORTER ABCH.1"/>
    <property type="match status" value="1"/>
</dbReference>
<dbReference type="SUPFAM" id="SSF52540">
    <property type="entry name" value="P-loop containing nucleoside triphosphate hydrolases"/>
    <property type="match status" value="1"/>
</dbReference>
<keyword evidence="1" id="KW-0813">Transport</keyword>
<keyword evidence="7" id="KW-1185">Reference proteome</keyword>
<keyword evidence="4 6" id="KW-0067">ATP-binding</keyword>
<evidence type="ECO:0000256" key="3">
    <source>
        <dbReference type="ARBA" id="ARBA00022741"/>
    </source>
</evidence>
<dbReference type="GO" id="GO:0005524">
    <property type="term" value="F:ATP binding"/>
    <property type="evidence" value="ECO:0007669"/>
    <property type="project" value="UniProtKB-KW"/>
</dbReference>
<sequence>MTTSAAARPLMVLRDLSKRYDSSAGSLMALDGINLEVQAGEFVAVVGKSGSGKSTLLNLASGIDTPSSGEVWIDGAAVHGMRQSELARWRGRHLGIVFQFFQLLPTLTVAENVMLPMDFCATYPARQRRARALALLEQLDIGAQTDKLPSALSGGQQQRAAIARALANDAPILVADEPTGNLDSDTTRQIMQLFAGLVEQGKTVLMVTHERDFSEYFTRVVTLADGRIGSIGAPRDGVAGFDTSANRVRHA</sequence>
<protein>
    <submittedName>
        <fullName evidence="6">ABC transport system ATP-binding protein</fullName>
    </submittedName>
</protein>
<feature type="domain" description="ABC transporter" evidence="5">
    <location>
        <begin position="11"/>
        <end position="250"/>
    </location>
</feature>
<evidence type="ECO:0000256" key="1">
    <source>
        <dbReference type="ARBA" id="ARBA00022448"/>
    </source>
</evidence>
<dbReference type="InterPro" id="IPR003593">
    <property type="entry name" value="AAA+_ATPase"/>
</dbReference>
<proteinExistence type="predicted"/>
<dbReference type="InterPro" id="IPR015854">
    <property type="entry name" value="ABC_transpr_LolD-like"/>
</dbReference>
<keyword evidence="2" id="KW-1003">Cell membrane</keyword>
<dbReference type="CDD" id="cd03255">
    <property type="entry name" value="ABC_MJ0796_LolCDE_FtsE"/>
    <property type="match status" value="1"/>
</dbReference>
<evidence type="ECO:0000313" key="6">
    <source>
        <dbReference type="EMBL" id="MCP2012001.1"/>
    </source>
</evidence>
<dbReference type="RefSeq" id="WP_229225100.1">
    <property type="nucleotide sequence ID" value="NZ_JAHTGR010000017.1"/>
</dbReference>
<dbReference type="InterPro" id="IPR027417">
    <property type="entry name" value="P-loop_NTPase"/>
</dbReference>
<name>A0ABT1GSN3_9BURK</name>